<keyword evidence="3" id="KW-1185">Reference proteome</keyword>
<reference evidence="2 3" key="1">
    <citation type="submission" date="2019-12" db="EMBL/GenBank/DDBJ databases">
        <authorList>
            <person name="Li C."/>
            <person name="Zhao J."/>
        </authorList>
    </citation>
    <scope>NUCLEOTIDE SEQUENCE [LARGE SCALE GENOMIC DNA]</scope>
    <source>
        <strain evidence="2 3">NEAU-DD11</strain>
    </source>
</reference>
<evidence type="ECO:0000313" key="2">
    <source>
        <dbReference type="EMBL" id="MVW59660.1"/>
    </source>
</evidence>
<proteinExistence type="predicted"/>
<protein>
    <submittedName>
        <fullName evidence="2">Uncharacterized protein</fullName>
    </submittedName>
</protein>
<name>A0A7X3K6W6_9BURK</name>
<dbReference type="AlphaFoldDB" id="A0A7X3K6W6"/>
<dbReference type="Proteomes" id="UP000443353">
    <property type="component" value="Unassembled WGS sequence"/>
</dbReference>
<dbReference type="RefSeq" id="WP_160407816.1">
    <property type="nucleotide sequence ID" value="NZ_WSES01000002.1"/>
</dbReference>
<gene>
    <name evidence="2" type="ORF">GPY61_06930</name>
</gene>
<evidence type="ECO:0000313" key="3">
    <source>
        <dbReference type="Proteomes" id="UP000443353"/>
    </source>
</evidence>
<dbReference type="EMBL" id="WSES01000002">
    <property type="protein sequence ID" value="MVW59660.1"/>
    <property type="molecule type" value="Genomic_DNA"/>
</dbReference>
<organism evidence="2 3">
    <name type="scientific">Massilia cellulosiltytica</name>
    <dbReference type="NCBI Taxonomy" id="2683234"/>
    <lineage>
        <taxon>Bacteria</taxon>
        <taxon>Pseudomonadati</taxon>
        <taxon>Pseudomonadota</taxon>
        <taxon>Betaproteobacteria</taxon>
        <taxon>Burkholderiales</taxon>
        <taxon>Oxalobacteraceae</taxon>
        <taxon>Telluria group</taxon>
        <taxon>Massilia</taxon>
    </lineage>
</organism>
<sequence>MKKYLFFPLSALACAGCHADDRPITGIVEQIPVMADGANVSARPVYVMIDQKLSAPAVFSGLQGVGSTLTVACCFEVRNTAPTSLDAELAKYGKDPEFAAHMKSIKGYRYIYIAQPSSDKQRWTPLMKTLARNAANPDDASPFSAAAVAAQFDKPTLPASFSANNVPMTLQVRTDKKTGRTVYAFTQSGNKVEFSESAFAD</sequence>
<feature type="signal peptide" evidence="1">
    <location>
        <begin position="1"/>
        <end position="19"/>
    </location>
</feature>
<keyword evidence="1" id="KW-0732">Signal</keyword>
<evidence type="ECO:0000256" key="1">
    <source>
        <dbReference type="SAM" id="SignalP"/>
    </source>
</evidence>
<accession>A0A7X3K6W6</accession>
<comment type="caution">
    <text evidence="2">The sequence shown here is derived from an EMBL/GenBank/DDBJ whole genome shotgun (WGS) entry which is preliminary data.</text>
</comment>
<feature type="chain" id="PRO_5030781321" evidence="1">
    <location>
        <begin position="20"/>
        <end position="201"/>
    </location>
</feature>